<evidence type="ECO:0000313" key="3">
    <source>
        <dbReference type="RefSeq" id="XP_050933562.1"/>
    </source>
</evidence>
<proteinExistence type="predicted"/>
<dbReference type="AlphaFoldDB" id="A0AAJ8BJC3"/>
<dbReference type="RefSeq" id="XP_050933562.1">
    <property type="nucleotide sequence ID" value="XM_051077605.1"/>
</dbReference>
<dbReference type="Proteomes" id="UP000694890">
    <property type="component" value="Linkage group LG18"/>
</dbReference>
<name>A0AAJ8BJC3_LATCA</name>
<gene>
    <name evidence="3" type="primary">LOC127139017</name>
</gene>
<sequence length="406" mass="43946">MLDFMLNQSETGQRFEEEVFRGFSNEEYEREASHFGSAKSKIYLKDGTPVQSSAPQTVPGSQSVEMEESSLPHLFNCSDINFSCPGHSTGPMSGCGYSPSYSCREGYLSSDSNDDEDFCQPCLQASSSSYMEQSCCADAPNLVSQEKPECPRPLTPLIKPQMNLRVDQRVMESAACPDKALGQQTGSSTAQFASPHPLAQTQSPDLCKCKKASGETRDAGTQTVEIPAAETHDASTQCRFVADRVSKVPENSLYLPPVDMSVQHAATGRQTDTATEPNTHTVSSGSSGSGGKNTPWGKMKSKAGSLSGSSIMNKLNADGGDSKVFPQRSINCFLDALTDGRGKENGEGRDERGQQENGPLMKGYSEEVREEVTSATRVNRLSEEAETLQEIADILLLLKQRGKEGW</sequence>
<reference evidence="3" key="1">
    <citation type="submission" date="2025-08" db="UniProtKB">
        <authorList>
            <consortium name="RefSeq"/>
        </authorList>
    </citation>
    <scope>IDENTIFICATION</scope>
    <source>
        <tissue evidence="3">Brain</tissue>
    </source>
</reference>
<feature type="region of interest" description="Disordered" evidence="1">
    <location>
        <begin position="266"/>
        <end position="306"/>
    </location>
</feature>
<accession>A0AAJ8BJC3</accession>
<evidence type="ECO:0000313" key="2">
    <source>
        <dbReference type="Proteomes" id="UP000694890"/>
    </source>
</evidence>
<organism evidence="2 3">
    <name type="scientific">Lates calcarifer</name>
    <name type="common">Barramundi</name>
    <name type="synonym">Holocentrus calcarifer</name>
    <dbReference type="NCBI Taxonomy" id="8187"/>
    <lineage>
        <taxon>Eukaryota</taxon>
        <taxon>Metazoa</taxon>
        <taxon>Chordata</taxon>
        <taxon>Craniata</taxon>
        <taxon>Vertebrata</taxon>
        <taxon>Euteleostomi</taxon>
        <taxon>Actinopterygii</taxon>
        <taxon>Neopterygii</taxon>
        <taxon>Teleostei</taxon>
        <taxon>Neoteleostei</taxon>
        <taxon>Acanthomorphata</taxon>
        <taxon>Carangaria</taxon>
        <taxon>Carangaria incertae sedis</taxon>
        <taxon>Centropomidae</taxon>
        <taxon>Lates</taxon>
    </lineage>
</organism>
<feature type="compositionally biased region" description="Basic and acidic residues" evidence="1">
    <location>
        <begin position="338"/>
        <end position="354"/>
    </location>
</feature>
<feature type="region of interest" description="Disordered" evidence="1">
    <location>
        <begin position="338"/>
        <end position="363"/>
    </location>
</feature>
<protein>
    <submittedName>
        <fullName evidence="3">Uncharacterized protein LOC127139017</fullName>
    </submittedName>
</protein>
<dbReference type="KEGG" id="lcf:127139017"/>
<evidence type="ECO:0000256" key="1">
    <source>
        <dbReference type="SAM" id="MobiDB-lite"/>
    </source>
</evidence>
<feature type="compositionally biased region" description="Polar residues" evidence="1">
    <location>
        <begin position="268"/>
        <end position="282"/>
    </location>
</feature>
<dbReference type="GeneID" id="127139017"/>